<proteinExistence type="predicted"/>
<dbReference type="InParanoid" id="E2BBA4"/>
<feature type="non-terminal residue" evidence="1">
    <location>
        <position position="50"/>
    </location>
</feature>
<sequence length="50" mass="6111">LKKFCARWVPHLLTIDQKHIRMCISQACLAHFNRFKQNKTDFKYRFITVD</sequence>
<feature type="non-terminal residue" evidence="1">
    <location>
        <position position="1"/>
    </location>
</feature>
<organism evidence="2">
    <name type="scientific">Harpegnathos saltator</name>
    <name type="common">Jerdon's jumping ant</name>
    <dbReference type="NCBI Taxonomy" id="610380"/>
    <lineage>
        <taxon>Eukaryota</taxon>
        <taxon>Metazoa</taxon>
        <taxon>Ecdysozoa</taxon>
        <taxon>Arthropoda</taxon>
        <taxon>Hexapoda</taxon>
        <taxon>Insecta</taxon>
        <taxon>Pterygota</taxon>
        <taxon>Neoptera</taxon>
        <taxon>Endopterygota</taxon>
        <taxon>Hymenoptera</taxon>
        <taxon>Apocrita</taxon>
        <taxon>Aculeata</taxon>
        <taxon>Formicoidea</taxon>
        <taxon>Formicidae</taxon>
        <taxon>Ponerinae</taxon>
        <taxon>Ponerini</taxon>
        <taxon>Harpegnathos</taxon>
    </lineage>
</organism>
<dbReference type="Proteomes" id="UP000008237">
    <property type="component" value="Unassembled WGS sequence"/>
</dbReference>
<name>E2BBA4_HARSA</name>
<protein>
    <recommendedName>
        <fullName evidence="3">Histone-lysine N-methyltransferase SETMAR</fullName>
    </recommendedName>
</protein>
<evidence type="ECO:0000313" key="2">
    <source>
        <dbReference type="Proteomes" id="UP000008237"/>
    </source>
</evidence>
<evidence type="ECO:0000313" key="1">
    <source>
        <dbReference type="EMBL" id="EFN87026.1"/>
    </source>
</evidence>
<dbReference type="EMBL" id="GL446960">
    <property type="protein sequence ID" value="EFN87026.1"/>
    <property type="molecule type" value="Genomic_DNA"/>
</dbReference>
<dbReference type="AlphaFoldDB" id="E2BBA4"/>
<gene>
    <name evidence="1" type="ORF">EAI_07958</name>
</gene>
<reference evidence="1 2" key="1">
    <citation type="journal article" date="2010" name="Science">
        <title>Genomic comparison of the ants Camponotus floridanus and Harpegnathos saltator.</title>
        <authorList>
            <person name="Bonasio R."/>
            <person name="Zhang G."/>
            <person name="Ye C."/>
            <person name="Mutti N.S."/>
            <person name="Fang X."/>
            <person name="Qin N."/>
            <person name="Donahue G."/>
            <person name="Yang P."/>
            <person name="Li Q."/>
            <person name="Li C."/>
            <person name="Zhang P."/>
            <person name="Huang Z."/>
            <person name="Berger S.L."/>
            <person name="Reinberg D."/>
            <person name="Wang J."/>
            <person name="Liebig J."/>
        </authorList>
    </citation>
    <scope>NUCLEOTIDE SEQUENCE [LARGE SCALE GENOMIC DNA]</scope>
    <source>
        <strain evidence="1 2">R22 G/1</strain>
    </source>
</reference>
<keyword evidence="2" id="KW-1185">Reference proteome</keyword>
<evidence type="ECO:0008006" key="3">
    <source>
        <dbReference type="Google" id="ProtNLM"/>
    </source>
</evidence>
<accession>E2BBA4</accession>